<dbReference type="InterPro" id="IPR022243">
    <property type="entry name" value="DUF3768"/>
</dbReference>
<organism evidence="1 2">
    <name type="scientific">Novosphingobium fuchskuhlense</name>
    <dbReference type="NCBI Taxonomy" id="1117702"/>
    <lineage>
        <taxon>Bacteria</taxon>
        <taxon>Pseudomonadati</taxon>
        <taxon>Pseudomonadota</taxon>
        <taxon>Alphaproteobacteria</taxon>
        <taxon>Sphingomonadales</taxon>
        <taxon>Sphingomonadaceae</taxon>
        <taxon>Novosphingobium</taxon>
    </lineage>
</organism>
<keyword evidence="2" id="KW-1185">Reference proteome</keyword>
<dbReference type="Pfam" id="PF12599">
    <property type="entry name" value="DUF3768"/>
    <property type="match status" value="1"/>
</dbReference>
<dbReference type="Proteomes" id="UP000058012">
    <property type="component" value="Unassembled WGS sequence"/>
</dbReference>
<dbReference type="AlphaFoldDB" id="A0A117US66"/>
<dbReference type="EMBL" id="LLZS01000012">
    <property type="protein sequence ID" value="KUR69869.1"/>
    <property type="molecule type" value="Genomic_DNA"/>
</dbReference>
<gene>
    <name evidence="1" type="ORF">AQZ52_17875</name>
</gene>
<dbReference type="RefSeq" id="WP_067914450.1">
    <property type="nucleotide sequence ID" value="NZ_KQ954248.1"/>
</dbReference>
<accession>A0A117US66</accession>
<evidence type="ECO:0008006" key="3">
    <source>
        <dbReference type="Google" id="ProtNLM"/>
    </source>
</evidence>
<proteinExistence type="predicted"/>
<evidence type="ECO:0000313" key="1">
    <source>
        <dbReference type="EMBL" id="KUR69869.1"/>
    </source>
</evidence>
<dbReference type="STRING" id="1117702.AQZ52_17875"/>
<protein>
    <recommendedName>
        <fullName evidence="3">DUF3768 domain-containing protein</fullName>
    </recommendedName>
</protein>
<comment type="caution">
    <text evidence="1">The sequence shown here is derived from an EMBL/GenBank/DDBJ whole genome shotgun (WGS) entry which is preliminary data.</text>
</comment>
<sequence length="119" mass="13395">MATQPRVDRIETIARLNDRARHGLDPTARIVFTRNCLGAFCDPDTIDVVMVQAQLLGAFRRCSFSPDSPERDFAAITFRDRKVWLKIDCYDGALEFGSDDPADASVTTRVITILLPEDY</sequence>
<evidence type="ECO:0000313" key="2">
    <source>
        <dbReference type="Proteomes" id="UP000058012"/>
    </source>
</evidence>
<dbReference type="OrthoDB" id="1495368at2"/>
<reference evidence="1 2" key="1">
    <citation type="submission" date="2015-10" db="EMBL/GenBank/DDBJ databases">
        <title>Draft genome sequence of Novosphingobium fuchskuhlense DSM 25065 isolated from a surface water sample of the southwest basin of Lake Grosse Fuchskuhle.</title>
        <authorList>
            <person name="Ruckert C."/>
            <person name="Winkler A."/>
            <person name="Glaeser J."/>
            <person name="Grossart H.-P."/>
            <person name="Kalinowski J."/>
            <person name="Glaeser S."/>
        </authorList>
    </citation>
    <scope>NUCLEOTIDE SEQUENCE [LARGE SCALE GENOMIC DNA]</scope>
    <source>
        <strain evidence="1 2">FNE08-7</strain>
    </source>
</reference>
<name>A0A117US66_9SPHN</name>